<proteinExistence type="predicted"/>
<accession>A0A397S2T5</accession>
<organism evidence="1 2">
    <name type="scientific">Glomus cerebriforme</name>
    <dbReference type="NCBI Taxonomy" id="658196"/>
    <lineage>
        <taxon>Eukaryota</taxon>
        <taxon>Fungi</taxon>
        <taxon>Fungi incertae sedis</taxon>
        <taxon>Mucoromycota</taxon>
        <taxon>Glomeromycotina</taxon>
        <taxon>Glomeromycetes</taxon>
        <taxon>Glomerales</taxon>
        <taxon>Glomeraceae</taxon>
        <taxon>Glomus</taxon>
    </lineage>
</organism>
<dbReference type="AlphaFoldDB" id="A0A397S2T5"/>
<comment type="caution">
    <text evidence="1">The sequence shown here is derived from an EMBL/GenBank/DDBJ whole genome shotgun (WGS) entry which is preliminary data.</text>
</comment>
<dbReference type="Proteomes" id="UP000265703">
    <property type="component" value="Unassembled WGS sequence"/>
</dbReference>
<dbReference type="OrthoDB" id="515064at2759"/>
<dbReference type="EMBL" id="QKYT01001141">
    <property type="protein sequence ID" value="RIA79802.1"/>
    <property type="molecule type" value="Genomic_DNA"/>
</dbReference>
<evidence type="ECO:0000313" key="2">
    <source>
        <dbReference type="Proteomes" id="UP000265703"/>
    </source>
</evidence>
<dbReference type="STRING" id="658196.A0A397S2T5"/>
<keyword evidence="2" id="KW-1185">Reference proteome</keyword>
<reference evidence="1 2" key="1">
    <citation type="submission" date="2018-06" db="EMBL/GenBank/DDBJ databases">
        <title>Comparative genomics reveals the genomic features of Rhizophagus irregularis, R. cerebriforme, R. diaphanum and Gigaspora rosea, and their symbiotic lifestyle signature.</title>
        <authorList>
            <person name="Morin E."/>
            <person name="San Clemente H."/>
            <person name="Chen E.C.H."/>
            <person name="De La Providencia I."/>
            <person name="Hainaut M."/>
            <person name="Kuo A."/>
            <person name="Kohler A."/>
            <person name="Murat C."/>
            <person name="Tang N."/>
            <person name="Roy S."/>
            <person name="Loubradou J."/>
            <person name="Henrissat B."/>
            <person name="Grigoriev I.V."/>
            <person name="Corradi N."/>
            <person name="Roux C."/>
            <person name="Martin F.M."/>
        </authorList>
    </citation>
    <scope>NUCLEOTIDE SEQUENCE [LARGE SCALE GENOMIC DNA]</scope>
    <source>
        <strain evidence="1 2">DAOM 227022</strain>
    </source>
</reference>
<protein>
    <submittedName>
        <fullName evidence="1">Uncharacterized protein</fullName>
    </submittedName>
</protein>
<feature type="non-terminal residue" evidence="1">
    <location>
        <position position="1"/>
    </location>
</feature>
<sequence length="61" mass="7352">QQKYPRDRFEIVLKSNNFRMKCSDCPGRLYQPGPGFSLENFEIHLKNKDHRFNVEKRLNPD</sequence>
<evidence type="ECO:0000313" key="1">
    <source>
        <dbReference type="EMBL" id="RIA79802.1"/>
    </source>
</evidence>
<feature type="non-terminal residue" evidence="1">
    <location>
        <position position="61"/>
    </location>
</feature>
<gene>
    <name evidence="1" type="ORF">C1645_670940</name>
</gene>
<name>A0A397S2T5_9GLOM</name>